<protein>
    <submittedName>
        <fullName evidence="1">Uncharacterized protein</fullName>
    </submittedName>
</protein>
<dbReference type="Proteomes" id="UP000662904">
    <property type="component" value="Chromosome"/>
</dbReference>
<proteinExistence type="predicted"/>
<dbReference type="AlphaFoldDB" id="A0A8A0RNX8"/>
<organism evidence="1 2">
    <name type="scientific">Koleobacter methoxysyntrophicus</name>
    <dbReference type="NCBI Taxonomy" id="2751313"/>
    <lineage>
        <taxon>Bacteria</taxon>
        <taxon>Bacillati</taxon>
        <taxon>Bacillota</taxon>
        <taxon>Clostridia</taxon>
        <taxon>Koleobacterales</taxon>
        <taxon>Koleobacteraceae</taxon>
        <taxon>Koleobacter</taxon>
    </lineage>
</organism>
<gene>
    <name evidence="1" type="ORF">H0A61_01578</name>
</gene>
<accession>A0A8A0RNX8</accession>
<dbReference type="KEGG" id="kme:H0A61_01578"/>
<reference evidence="1" key="1">
    <citation type="submission" date="2020-07" db="EMBL/GenBank/DDBJ databases">
        <title>Koleobacter methoxysyntrophicus gen. nov., sp. nov., a novel anaerobic bacterium isolated from deep subsurface oil field and proposal of Koleobacterales ord. nov. in the phylum Firmicutes.</title>
        <authorList>
            <person name="Sakamoto S."/>
            <person name="Tamaki H."/>
        </authorList>
    </citation>
    <scope>NUCLEOTIDE SEQUENCE</scope>
    <source>
        <strain evidence="1">NRmbB1</strain>
    </source>
</reference>
<name>A0A8A0RNX8_9FIRM</name>
<keyword evidence="2" id="KW-1185">Reference proteome</keyword>
<dbReference type="EMBL" id="CP059066">
    <property type="protein sequence ID" value="QSQ09219.1"/>
    <property type="molecule type" value="Genomic_DNA"/>
</dbReference>
<dbReference type="RefSeq" id="WP_206706577.1">
    <property type="nucleotide sequence ID" value="NZ_CP059066.1"/>
</dbReference>
<sequence>MILGIDIFSENSFIVNAGNYFTAELIINNLPVPGSIGEDIYQINGMLVKHKRLSGLGRKKRYNPKMLLSGMGAIEGEPSELINLNLYSPGDTVKLKVKNDIFLDQGNLTYYLGIRLFNNKGNTMDFPLRRPDIPISWFGRGQFYIDITEPMRDFYTKYETIK</sequence>
<evidence type="ECO:0000313" key="1">
    <source>
        <dbReference type="EMBL" id="QSQ09219.1"/>
    </source>
</evidence>
<evidence type="ECO:0000313" key="2">
    <source>
        <dbReference type="Proteomes" id="UP000662904"/>
    </source>
</evidence>